<dbReference type="Pfam" id="PF00561">
    <property type="entry name" value="Abhydrolase_1"/>
    <property type="match status" value="1"/>
</dbReference>
<dbReference type="GO" id="GO:0004806">
    <property type="term" value="F:triacylglycerol lipase activity"/>
    <property type="evidence" value="ECO:0007669"/>
    <property type="project" value="TreeGrafter"/>
</dbReference>
<sequence length="106" mass="11630">MPTVKVEDITMYYEFHGEKNANSLVIIPGLGTDLTVYKEIINQLSEEFKVLAFDNRGSGRTDKPDIIYTIEMMANDTAKLIRAVGVNRGNILGISLGGRIALGSLL</sequence>
<dbReference type="STRING" id="476652.DEAC_c04420"/>
<feature type="domain" description="AB hydrolase-1" evidence="1">
    <location>
        <begin position="23"/>
        <end position="102"/>
    </location>
</feature>
<dbReference type="EMBL" id="LDZY01000002">
    <property type="protein sequence ID" value="KLU67230.1"/>
    <property type="molecule type" value="Genomic_DNA"/>
</dbReference>
<protein>
    <submittedName>
        <fullName evidence="2">3-oxoadipate enol-lactonase 2</fullName>
        <ecNumber evidence="2">3.1.1.24</ecNumber>
    </submittedName>
</protein>
<gene>
    <name evidence="2" type="primary">catD</name>
    <name evidence="2" type="ORF">DEAC_c04420</name>
</gene>
<dbReference type="PANTHER" id="PTHR43433:SF5">
    <property type="entry name" value="AB HYDROLASE-1 DOMAIN-CONTAINING PROTEIN"/>
    <property type="match status" value="1"/>
</dbReference>
<accession>A0A0J1FUV5</accession>
<keyword evidence="3" id="KW-1185">Reference proteome</keyword>
<evidence type="ECO:0000259" key="1">
    <source>
        <dbReference type="Pfam" id="PF00561"/>
    </source>
</evidence>
<evidence type="ECO:0000313" key="2">
    <source>
        <dbReference type="EMBL" id="KLU67230.1"/>
    </source>
</evidence>
<dbReference type="InterPro" id="IPR050471">
    <property type="entry name" value="AB_hydrolase"/>
</dbReference>
<comment type="caution">
    <text evidence="2">The sequence shown here is derived from an EMBL/GenBank/DDBJ whole genome shotgun (WGS) entry which is preliminary data.</text>
</comment>
<dbReference type="GO" id="GO:0047570">
    <property type="term" value="F:3-oxoadipate enol-lactonase activity"/>
    <property type="evidence" value="ECO:0007669"/>
    <property type="project" value="UniProtKB-EC"/>
</dbReference>
<organism evidence="2 3">
    <name type="scientific">Desulfosporosinus acididurans</name>
    <dbReference type="NCBI Taxonomy" id="476652"/>
    <lineage>
        <taxon>Bacteria</taxon>
        <taxon>Bacillati</taxon>
        <taxon>Bacillota</taxon>
        <taxon>Clostridia</taxon>
        <taxon>Eubacteriales</taxon>
        <taxon>Desulfitobacteriaceae</taxon>
        <taxon>Desulfosporosinus</taxon>
    </lineage>
</organism>
<dbReference type="InterPro" id="IPR029058">
    <property type="entry name" value="AB_hydrolase_fold"/>
</dbReference>
<keyword evidence="2" id="KW-0378">Hydrolase</keyword>
<dbReference type="SUPFAM" id="SSF53474">
    <property type="entry name" value="alpha/beta-Hydrolases"/>
    <property type="match status" value="1"/>
</dbReference>
<evidence type="ECO:0000313" key="3">
    <source>
        <dbReference type="Proteomes" id="UP000036356"/>
    </source>
</evidence>
<dbReference type="PANTHER" id="PTHR43433">
    <property type="entry name" value="HYDROLASE, ALPHA/BETA FOLD FAMILY PROTEIN"/>
    <property type="match status" value="1"/>
</dbReference>
<dbReference type="PATRIC" id="fig|476652.3.peg.445"/>
<reference evidence="2 3" key="1">
    <citation type="submission" date="2015-06" db="EMBL/GenBank/DDBJ databases">
        <title>Draft genome of the moderately acidophilic sulfate reducer Candidatus Desulfosporosinus acididurans strain M1.</title>
        <authorList>
            <person name="Poehlein A."/>
            <person name="Petzsch P."/>
            <person name="Johnson B.D."/>
            <person name="Schloemann M."/>
            <person name="Daniel R."/>
            <person name="Muehling M."/>
        </authorList>
    </citation>
    <scope>NUCLEOTIDE SEQUENCE [LARGE SCALE GENOMIC DNA]</scope>
    <source>
        <strain evidence="2 3">M1</strain>
    </source>
</reference>
<dbReference type="GO" id="GO:0046503">
    <property type="term" value="P:glycerolipid catabolic process"/>
    <property type="evidence" value="ECO:0007669"/>
    <property type="project" value="TreeGrafter"/>
</dbReference>
<dbReference type="InterPro" id="IPR000073">
    <property type="entry name" value="AB_hydrolase_1"/>
</dbReference>
<dbReference type="EC" id="3.1.1.24" evidence="2"/>
<dbReference type="Proteomes" id="UP000036356">
    <property type="component" value="Unassembled WGS sequence"/>
</dbReference>
<dbReference type="AlphaFoldDB" id="A0A0J1FUV5"/>
<dbReference type="Gene3D" id="3.40.50.1820">
    <property type="entry name" value="alpha/beta hydrolase"/>
    <property type="match status" value="1"/>
</dbReference>
<name>A0A0J1FUV5_9FIRM</name>
<proteinExistence type="predicted"/>